<keyword evidence="7" id="KW-0496">Mitochondrion</keyword>
<protein>
    <submittedName>
        <fullName evidence="11">Uncharacterized protein</fullName>
    </submittedName>
</protein>
<dbReference type="PANTHER" id="PTHR45624:SF31">
    <property type="entry name" value="MITOCHONDRIAL ORNITHINE TRANSPORTER 1"/>
    <property type="match status" value="1"/>
</dbReference>
<keyword evidence="4 9" id="KW-0812">Transmembrane</keyword>
<sequence>MDSTAPSSVKPSNVRLQLEDLAFGSVAGMVGKVIEYPFDTIKVKLQTQSVLHPLYAGPMACLKATVRQDGLPGLFKGMSSPIIGAMLENAILFVGYRQIQRAIRSYSQTPPEEPLSLNQLVLAGAMAGTVVSFVLTPVELIKCRLQVQRSAAGPRQLIKQIYKQQGMRGFFKGFMPTCVRETGGSAFWFGAYEYSCRWILLHNSDGGIRTKKDLSAAELMLAGACGGIAYNVSFFPVDVIKSRMQISIGPSSFREVAKEIYRGARMGGFYRGCGMTAAKSAPANAIIFMTYVNIQQRFSILFLSLAHSLSLL</sequence>
<evidence type="ECO:0000256" key="4">
    <source>
        <dbReference type="ARBA" id="ARBA00022692"/>
    </source>
</evidence>
<dbReference type="PANTHER" id="PTHR45624">
    <property type="entry name" value="MITOCHONDRIAL BASIC AMINO ACIDS TRANSPORTER-RELATED"/>
    <property type="match status" value="1"/>
</dbReference>
<evidence type="ECO:0000256" key="5">
    <source>
        <dbReference type="ARBA" id="ARBA00022737"/>
    </source>
</evidence>
<keyword evidence="12" id="KW-1185">Reference proteome</keyword>
<evidence type="ECO:0000256" key="3">
    <source>
        <dbReference type="ARBA" id="ARBA00022448"/>
    </source>
</evidence>
<comment type="subcellular location">
    <subcellularLocation>
        <location evidence="1">Mitochondrion membrane</location>
        <topology evidence="1">Multi-pass membrane protein</topology>
    </subcellularLocation>
</comment>
<dbReference type="GO" id="GO:0031966">
    <property type="term" value="C:mitochondrial membrane"/>
    <property type="evidence" value="ECO:0007669"/>
    <property type="project" value="UniProtKB-SubCell"/>
</dbReference>
<keyword evidence="6" id="KW-1133">Transmembrane helix</keyword>
<keyword evidence="3 10" id="KW-0813">Transport</keyword>
<evidence type="ECO:0000256" key="2">
    <source>
        <dbReference type="ARBA" id="ARBA00006375"/>
    </source>
</evidence>
<dbReference type="AlphaFoldDB" id="A0A8H7QSP6"/>
<evidence type="ECO:0000256" key="10">
    <source>
        <dbReference type="RuleBase" id="RU000488"/>
    </source>
</evidence>
<evidence type="ECO:0000256" key="9">
    <source>
        <dbReference type="PROSITE-ProRule" id="PRU00282"/>
    </source>
</evidence>
<dbReference type="GO" id="GO:1990575">
    <property type="term" value="P:mitochondrial L-ornithine transmembrane transport"/>
    <property type="evidence" value="ECO:0007669"/>
    <property type="project" value="TreeGrafter"/>
</dbReference>
<reference evidence="11" key="1">
    <citation type="submission" date="2020-12" db="EMBL/GenBank/DDBJ databases">
        <title>Metabolic potential, ecology and presence of endohyphal bacteria is reflected in genomic diversity of Mucoromycotina.</title>
        <authorList>
            <person name="Muszewska A."/>
            <person name="Okrasinska A."/>
            <person name="Steczkiewicz K."/>
            <person name="Drgas O."/>
            <person name="Orlowska M."/>
            <person name="Perlinska-Lenart U."/>
            <person name="Aleksandrzak-Piekarczyk T."/>
            <person name="Szatraj K."/>
            <person name="Zielenkiewicz U."/>
            <person name="Pilsyk S."/>
            <person name="Malc E."/>
            <person name="Mieczkowski P."/>
            <person name="Kruszewska J.S."/>
            <person name="Biernat P."/>
            <person name="Pawlowska J."/>
        </authorList>
    </citation>
    <scope>NUCLEOTIDE SEQUENCE</scope>
    <source>
        <strain evidence="11">WA0000017839</strain>
    </source>
</reference>
<dbReference type="PRINTS" id="PR00926">
    <property type="entry name" value="MITOCARRIER"/>
</dbReference>
<comment type="similarity">
    <text evidence="2 10">Belongs to the mitochondrial carrier (TC 2.A.29) family.</text>
</comment>
<dbReference type="InterPro" id="IPR002067">
    <property type="entry name" value="MCP"/>
</dbReference>
<dbReference type="InterPro" id="IPR023395">
    <property type="entry name" value="MCP_dom_sf"/>
</dbReference>
<evidence type="ECO:0000313" key="11">
    <source>
        <dbReference type="EMBL" id="KAG2197884.1"/>
    </source>
</evidence>
<name>A0A8H7QSP6_9FUNG</name>
<feature type="repeat" description="Solcar" evidence="9">
    <location>
        <begin position="217"/>
        <end position="297"/>
    </location>
</feature>
<organism evidence="11 12">
    <name type="scientific">Mucor saturninus</name>
    <dbReference type="NCBI Taxonomy" id="64648"/>
    <lineage>
        <taxon>Eukaryota</taxon>
        <taxon>Fungi</taxon>
        <taxon>Fungi incertae sedis</taxon>
        <taxon>Mucoromycota</taxon>
        <taxon>Mucoromycotina</taxon>
        <taxon>Mucoromycetes</taxon>
        <taxon>Mucorales</taxon>
        <taxon>Mucorineae</taxon>
        <taxon>Mucoraceae</taxon>
        <taxon>Mucor</taxon>
    </lineage>
</organism>
<dbReference type="GO" id="GO:0000064">
    <property type="term" value="F:L-ornithine transmembrane transporter activity"/>
    <property type="evidence" value="ECO:0007669"/>
    <property type="project" value="TreeGrafter"/>
</dbReference>
<dbReference type="PROSITE" id="PS50920">
    <property type="entry name" value="SOLCAR"/>
    <property type="match status" value="3"/>
</dbReference>
<dbReference type="EMBL" id="JAEPRD010000120">
    <property type="protein sequence ID" value="KAG2197884.1"/>
    <property type="molecule type" value="Genomic_DNA"/>
</dbReference>
<evidence type="ECO:0000256" key="8">
    <source>
        <dbReference type="ARBA" id="ARBA00023136"/>
    </source>
</evidence>
<gene>
    <name evidence="11" type="ORF">INT47_003553</name>
</gene>
<evidence type="ECO:0000256" key="7">
    <source>
        <dbReference type="ARBA" id="ARBA00023128"/>
    </source>
</evidence>
<feature type="repeat" description="Solcar" evidence="9">
    <location>
        <begin position="15"/>
        <end position="102"/>
    </location>
</feature>
<dbReference type="Pfam" id="PF00153">
    <property type="entry name" value="Mito_carr"/>
    <property type="match status" value="3"/>
</dbReference>
<feature type="repeat" description="Solcar" evidence="9">
    <location>
        <begin position="115"/>
        <end position="198"/>
    </location>
</feature>
<comment type="caution">
    <text evidence="11">The sequence shown here is derived from an EMBL/GenBank/DDBJ whole genome shotgun (WGS) entry which is preliminary data.</text>
</comment>
<evidence type="ECO:0000256" key="1">
    <source>
        <dbReference type="ARBA" id="ARBA00004225"/>
    </source>
</evidence>
<evidence type="ECO:0000313" key="12">
    <source>
        <dbReference type="Proteomes" id="UP000603453"/>
    </source>
</evidence>
<dbReference type="Proteomes" id="UP000603453">
    <property type="component" value="Unassembled WGS sequence"/>
</dbReference>
<keyword evidence="5" id="KW-0677">Repeat</keyword>
<dbReference type="InterPro" id="IPR050567">
    <property type="entry name" value="Mitochondrial_Carrier"/>
</dbReference>
<dbReference type="Gene3D" id="1.50.40.10">
    <property type="entry name" value="Mitochondrial carrier domain"/>
    <property type="match status" value="1"/>
</dbReference>
<dbReference type="SUPFAM" id="SSF103506">
    <property type="entry name" value="Mitochondrial carrier"/>
    <property type="match status" value="1"/>
</dbReference>
<accession>A0A8H7QSP6</accession>
<dbReference type="InterPro" id="IPR018108">
    <property type="entry name" value="MCP_transmembrane"/>
</dbReference>
<dbReference type="OrthoDB" id="2139348at2759"/>
<keyword evidence="8 9" id="KW-0472">Membrane</keyword>
<evidence type="ECO:0000256" key="6">
    <source>
        <dbReference type="ARBA" id="ARBA00022989"/>
    </source>
</evidence>
<proteinExistence type="inferred from homology"/>